<dbReference type="CDD" id="cd00090">
    <property type="entry name" value="HTH_ARSR"/>
    <property type="match status" value="1"/>
</dbReference>
<dbReference type="PANTHER" id="PTHR33154:SF18">
    <property type="entry name" value="ARSENICAL RESISTANCE OPERON REPRESSOR"/>
    <property type="match status" value="1"/>
</dbReference>
<dbReference type="InterPro" id="IPR036388">
    <property type="entry name" value="WH-like_DNA-bd_sf"/>
</dbReference>
<dbReference type="InterPro" id="IPR051081">
    <property type="entry name" value="HTH_MetalResp_TranReg"/>
</dbReference>
<name>I0ANJ4_IGNAJ</name>
<dbReference type="InterPro" id="IPR011991">
    <property type="entry name" value="ArsR-like_HTH"/>
</dbReference>
<dbReference type="EMBL" id="CP003418">
    <property type="protein sequence ID" value="AFH50551.1"/>
    <property type="molecule type" value="Genomic_DNA"/>
</dbReference>
<evidence type="ECO:0000256" key="2">
    <source>
        <dbReference type="ARBA" id="ARBA00023125"/>
    </source>
</evidence>
<dbReference type="PANTHER" id="PTHR33154">
    <property type="entry name" value="TRANSCRIPTIONAL REGULATOR, ARSR FAMILY"/>
    <property type="match status" value="1"/>
</dbReference>
<keyword evidence="1" id="KW-0805">Transcription regulation</keyword>
<dbReference type="eggNOG" id="COG0640">
    <property type="taxonomic scope" value="Bacteria"/>
</dbReference>
<dbReference type="RefSeq" id="WP_014561690.1">
    <property type="nucleotide sequence ID" value="NC_017464.1"/>
</dbReference>
<evidence type="ECO:0000313" key="5">
    <source>
        <dbReference type="EMBL" id="AFH50551.1"/>
    </source>
</evidence>
<dbReference type="STRING" id="945713.IALB_2848"/>
<dbReference type="GO" id="GO:0003700">
    <property type="term" value="F:DNA-binding transcription factor activity"/>
    <property type="evidence" value="ECO:0007669"/>
    <property type="project" value="InterPro"/>
</dbReference>
<dbReference type="OrthoDB" id="9790747at2"/>
<dbReference type="SUPFAM" id="SSF46785">
    <property type="entry name" value="Winged helix' DNA-binding domain"/>
    <property type="match status" value="1"/>
</dbReference>
<evidence type="ECO:0000256" key="3">
    <source>
        <dbReference type="ARBA" id="ARBA00023163"/>
    </source>
</evidence>
<dbReference type="PROSITE" id="PS50987">
    <property type="entry name" value="HTH_ARSR_2"/>
    <property type="match status" value="1"/>
</dbReference>
<proteinExistence type="predicted"/>
<gene>
    <name evidence="5" type="primary">arsR</name>
    <name evidence="5" type="ordered locus">IALB_2848</name>
</gene>
<dbReference type="HOGENOM" id="CLU_097806_3_1_10"/>
<protein>
    <submittedName>
        <fullName evidence="5">Putative ArsR family transcriptional regulator</fullName>
    </submittedName>
</protein>
<evidence type="ECO:0000313" key="6">
    <source>
        <dbReference type="Proteomes" id="UP000007394"/>
    </source>
</evidence>
<dbReference type="GO" id="GO:0003677">
    <property type="term" value="F:DNA binding"/>
    <property type="evidence" value="ECO:0007669"/>
    <property type="project" value="UniProtKB-KW"/>
</dbReference>
<dbReference type="AlphaFoldDB" id="I0ANJ4"/>
<feature type="domain" description="HTH arsR-type" evidence="4">
    <location>
        <begin position="1"/>
        <end position="97"/>
    </location>
</feature>
<dbReference type="InterPro" id="IPR036390">
    <property type="entry name" value="WH_DNA-bd_sf"/>
</dbReference>
<dbReference type="KEGG" id="ial:IALB_2848"/>
<dbReference type="InterPro" id="IPR001845">
    <property type="entry name" value="HTH_ArsR_DNA-bd_dom"/>
</dbReference>
<keyword evidence="2" id="KW-0238">DNA-binding</keyword>
<dbReference type="NCBIfam" id="NF033788">
    <property type="entry name" value="HTH_metalloreg"/>
    <property type="match status" value="1"/>
</dbReference>
<dbReference type="Pfam" id="PF01022">
    <property type="entry name" value="HTH_5"/>
    <property type="match status" value="1"/>
</dbReference>
<keyword evidence="3" id="KW-0804">Transcription</keyword>
<reference evidence="5 6" key="1">
    <citation type="journal article" date="2012" name="Front. Microbiol.">
        <title>Complete genome of Ignavibacterium album, a metabolically versatile, flagellated, facultative anaerobe from the phylum Chlorobi.</title>
        <authorList>
            <person name="Liu Z."/>
            <person name="Frigaard N.-U."/>
            <person name="Vogl K."/>
            <person name="Iino T."/>
            <person name="Ohkuma M."/>
            <person name="Overmann J."/>
            <person name="Bryant D.A."/>
        </authorList>
    </citation>
    <scope>NUCLEOTIDE SEQUENCE [LARGE SCALE GENOMIC DNA]</scope>
    <source>
        <strain evidence="6">DSM 19864 / JCM 16511 / NBRC 101810 / Mat9-16</strain>
    </source>
</reference>
<accession>I0ANJ4</accession>
<dbReference type="PRINTS" id="PR00778">
    <property type="entry name" value="HTHARSR"/>
</dbReference>
<evidence type="ECO:0000259" key="4">
    <source>
        <dbReference type="PROSITE" id="PS50987"/>
    </source>
</evidence>
<dbReference type="Proteomes" id="UP000007394">
    <property type="component" value="Chromosome"/>
</dbReference>
<dbReference type="PATRIC" id="fig|945713.3.peg.2867"/>
<evidence type="ECO:0000256" key="1">
    <source>
        <dbReference type="ARBA" id="ARBA00023015"/>
    </source>
</evidence>
<dbReference type="Gene3D" id="1.10.10.10">
    <property type="entry name" value="Winged helix-like DNA-binding domain superfamily/Winged helix DNA-binding domain"/>
    <property type="match status" value="1"/>
</dbReference>
<sequence>MDKLIEKFKALSDETRLRILNLFLKSGKNLCVCELMDALQLPQYAISKALTILKSADFFTTEKEGTWVYYKLKKESQENKNILSFIKNNLSSTILDQDEERLNKRLMLREKDKCVVGIIPEEDLLKLIKEKIED</sequence>
<organism evidence="5 6">
    <name type="scientific">Ignavibacterium album (strain DSM 19864 / JCM 16511 / NBRC 101810 / Mat9-16)</name>
    <dbReference type="NCBI Taxonomy" id="945713"/>
    <lineage>
        <taxon>Bacteria</taxon>
        <taxon>Pseudomonadati</taxon>
        <taxon>Ignavibacteriota</taxon>
        <taxon>Ignavibacteria</taxon>
        <taxon>Ignavibacteriales</taxon>
        <taxon>Ignavibacteriaceae</taxon>
        <taxon>Ignavibacterium</taxon>
    </lineage>
</organism>
<keyword evidence="6" id="KW-1185">Reference proteome</keyword>
<dbReference type="SMART" id="SM00418">
    <property type="entry name" value="HTH_ARSR"/>
    <property type="match status" value="1"/>
</dbReference>